<evidence type="ECO:0000313" key="2">
    <source>
        <dbReference type="EMBL" id="MXU64052.1"/>
    </source>
</evidence>
<organism evidence="2 3">
    <name type="scientific">Oceanomicrobium pacificus</name>
    <dbReference type="NCBI Taxonomy" id="2692916"/>
    <lineage>
        <taxon>Bacteria</taxon>
        <taxon>Pseudomonadati</taxon>
        <taxon>Pseudomonadota</taxon>
        <taxon>Alphaproteobacteria</taxon>
        <taxon>Rhodobacterales</taxon>
        <taxon>Paracoccaceae</taxon>
        <taxon>Oceanomicrobium</taxon>
    </lineage>
</organism>
<dbReference type="AlphaFoldDB" id="A0A6B0TS75"/>
<dbReference type="Proteomes" id="UP000436016">
    <property type="component" value="Unassembled WGS sequence"/>
</dbReference>
<sequence length="158" mass="17215">MIEARAITREGVNALLRLKVRPDQDGLVAPNPVTIAQAAYEPQSWVRGLYEGDRPVGLMAMIDMPGHPDTQPHDPEDAAYLWRLMIADTEQGKGYGAAALALAFDQARVWGRSKLAVHVVEREDSALDLYIRAGLRPTDIVEEGERLLVGPVPPAPAA</sequence>
<proteinExistence type="predicted"/>
<accession>A0A6B0TS75</accession>
<dbReference type="GO" id="GO:0016747">
    <property type="term" value="F:acyltransferase activity, transferring groups other than amino-acyl groups"/>
    <property type="evidence" value="ECO:0007669"/>
    <property type="project" value="InterPro"/>
</dbReference>
<dbReference type="EMBL" id="WUWG01000001">
    <property type="protein sequence ID" value="MXU64052.1"/>
    <property type="molecule type" value="Genomic_DNA"/>
</dbReference>
<name>A0A6B0TS75_9RHOB</name>
<dbReference type="PROSITE" id="PS51186">
    <property type="entry name" value="GNAT"/>
    <property type="match status" value="1"/>
</dbReference>
<comment type="caution">
    <text evidence="2">The sequence shown here is derived from an EMBL/GenBank/DDBJ whole genome shotgun (WGS) entry which is preliminary data.</text>
</comment>
<reference evidence="2 3" key="1">
    <citation type="submission" date="2019-12" db="EMBL/GenBank/DDBJ databases">
        <title>Strain KN286 was isolated from seawater, which was collected from Caroline Seamount in the tropical western Pacific.</title>
        <authorList>
            <person name="Wang Q."/>
        </authorList>
    </citation>
    <scope>NUCLEOTIDE SEQUENCE [LARGE SCALE GENOMIC DNA]</scope>
    <source>
        <strain evidence="2 3">KN286</strain>
    </source>
</reference>
<dbReference type="Pfam" id="PF00583">
    <property type="entry name" value="Acetyltransf_1"/>
    <property type="match status" value="1"/>
</dbReference>
<dbReference type="InterPro" id="IPR000182">
    <property type="entry name" value="GNAT_dom"/>
</dbReference>
<dbReference type="InterPro" id="IPR016181">
    <property type="entry name" value="Acyl_CoA_acyltransferase"/>
</dbReference>
<dbReference type="RefSeq" id="WP_160851103.1">
    <property type="nucleotide sequence ID" value="NZ_WUWG01000001.1"/>
</dbReference>
<evidence type="ECO:0000313" key="3">
    <source>
        <dbReference type="Proteomes" id="UP000436016"/>
    </source>
</evidence>
<keyword evidence="2" id="KW-0808">Transferase</keyword>
<evidence type="ECO:0000259" key="1">
    <source>
        <dbReference type="PROSITE" id="PS51186"/>
    </source>
</evidence>
<protein>
    <submittedName>
        <fullName evidence="2">GNAT family N-acetyltransferase</fullName>
    </submittedName>
</protein>
<dbReference type="SUPFAM" id="SSF55729">
    <property type="entry name" value="Acyl-CoA N-acyltransferases (Nat)"/>
    <property type="match status" value="1"/>
</dbReference>
<feature type="domain" description="N-acetyltransferase" evidence="1">
    <location>
        <begin position="2"/>
        <end position="153"/>
    </location>
</feature>
<keyword evidence="3" id="KW-1185">Reference proteome</keyword>
<gene>
    <name evidence="2" type="ORF">GSH16_01235</name>
</gene>
<dbReference type="Gene3D" id="3.40.630.30">
    <property type="match status" value="1"/>
</dbReference>